<sequence>MYDWFCGCWHRIFERNTDSKSLRVTGHVFGPRQTSDNLRKQCKCVLNKLQDGHQLVPTLTDFWKRCENAGGERGTNMDNNPLDLRAINQWEVLGDKLRALKFIGIARKLDHSRLETLNDESREEN</sequence>
<dbReference type="Gramene" id="ERM99623">
    <property type="protein sequence ID" value="ERM99623"/>
    <property type="gene ID" value="AMTR_s00088p00165570"/>
</dbReference>
<name>W1NWC3_AMBTC</name>
<evidence type="ECO:0000313" key="2">
    <source>
        <dbReference type="Proteomes" id="UP000017836"/>
    </source>
</evidence>
<gene>
    <name evidence="1" type="ORF">AMTR_s00088p00165570</name>
</gene>
<keyword evidence="2" id="KW-1185">Reference proteome</keyword>
<reference evidence="2" key="1">
    <citation type="journal article" date="2013" name="Science">
        <title>The Amborella genome and the evolution of flowering plants.</title>
        <authorList>
            <consortium name="Amborella Genome Project"/>
        </authorList>
    </citation>
    <scope>NUCLEOTIDE SEQUENCE [LARGE SCALE GENOMIC DNA]</scope>
</reference>
<accession>W1NWC3</accession>
<dbReference type="EMBL" id="KI394998">
    <property type="protein sequence ID" value="ERM99623.1"/>
    <property type="molecule type" value="Genomic_DNA"/>
</dbReference>
<dbReference type="Proteomes" id="UP000017836">
    <property type="component" value="Unassembled WGS sequence"/>
</dbReference>
<organism evidence="1 2">
    <name type="scientific">Amborella trichopoda</name>
    <dbReference type="NCBI Taxonomy" id="13333"/>
    <lineage>
        <taxon>Eukaryota</taxon>
        <taxon>Viridiplantae</taxon>
        <taxon>Streptophyta</taxon>
        <taxon>Embryophyta</taxon>
        <taxon>Tracheophyta</taxon>
        <taxon>Spermatophyta</taxon>
        <taxon>Magnoliopsida</taxon>
        <taxon>Amborellales</taxon>
        <taxon>Amborellaceae</taxon>
        <taxon>Amborella</taxon>
    </lineage>
</organism>
<proteinExistence type="predicted"/>
<dbReference type="HOGENOM" id="CLU_1995712_0_0_1"/>
<evidence type="ECO:0000313" key="1">
    <source>
        <dbReference type="EMBL" id="ERM99623.1"/>
    </source>
</evidence>
<protein>
    <submittedName>
        <fullName evidence="1">Uncharacterized protein</fullName>
    </submittedName>
</protein>
<dbReference type="AlphaFoldDB" id="W1NWC3"/>